<feature type="region of interest" description="Disordered" evidence="1">
    <location>
        <begin position="390"/>
        <end position="412"/>
    </location>
</feature>
<keyword evidence="3" id="KW-0378">Hydrolase</keyword>
<dbReference type="RefSeq" id="WP_258777162.1">
    <property type="nucleotide sequence ID" value="NZ_JANUGP010000003.1"/>
</dbReference>
<evidence type="ECO:0000313" key="4">
    <source>
        <dbReference type="Proteomes" id="UP001205612"/>
    </source>
</evidence>
<feature type="domain" description="Phosphodiester glycosidase" evidence="2">
    <location>
        <begin position="234"/>
        <end position="408"/>
    </location>
</feature>
<reference evidence="3 4" key="1">
    <citation type="submission" date="2022-08" db="EMBL/GenBank/DDBJ databases">
        <authorList>
            <person name="Somphong A."/>
            <person name="Phongsopitanun W."/>
        </authorList>
    </citation>
    <scope>NUCLEOTIDE SEQUENCE [LARGE SCALE GENOMIC DNA]</scope>
    <source>
        <strain evidence="3 4">LP11</strain>
    </source>
</reference>
<protein>
    <submittedName>
        <fullName evidence="3">Phosphodiester glycosidase family protein</fullName>
    </submittedName>
</protein>
<evidence type="ECO:0000313" key="3">
    <source>
        <dbReference type="EMBL" id="MCS0600809.1"/>
    </source>
</evidence>
<keyword evidence="3" id="KW-0326">Glycosidase</keyword>
<dbReference type="PANTHER" id="PTHR40446:SF2">
    <property type="entry name" value="N-ACETYLGLUCOSAMINE-1-PHOSPHODIESTER ALPHA-N-ACETYLGLUCOSAMINIDASE"/>
    <property type="match status" value="1"/>
</dbReference>
<dbReference type="PANTHER" id="PTHR40446">
    <property type="entry name" value="N-ACETYLGLUCOSAMINE-1-PHOSPHODIESTER ALPHA-N-ACETYLGLUCOSAMINIDASE"/>
    <property type="match status" value="1"/>
</dbReference>
<sequence length="412" mass="41488">MTRRRGRGAAGRAVLTVVTAWGLLAGAALTGAAPAGAAPAIRRIAPGVGYRQFDIAGAAGTAHAHLLTVDLGNPRVRVGLLHPGAVGARATVSRLADAAGAIAGVNGDFFDITETQHPGVPATGAPVGPAVADGRVLKAAVPRGQRFGPALPPGTDTRDVFGVGTDRRARLDRLSLSGTVKTPKARLRLRGLNQYALPQNSVGAFTAAWGDVSRERAVCGTDTERAAPCSTDTYEVRLRGGRVVSAAGSPGSGAIPADTTVLVGREEGARQLRELAVGDRVTVTHTLVAAGSGVPYAFAIGGFPVLRHGRPLTGLDDGTSAVRTVVGFKGGGEQLLILALDGAAAYRTGLTVAEEAGTMRSLGASDAFNLDGGGSTEMVTRDAGAGAVTVRNHPSGGAERPVPNGVGVLPAG</sequence>
<evidence type="ECO:0000259" key="2">
    <source>
        <dbReference type="Pfam" id="PF09992"/>
    </source>
</evidence>
<dbReference type="Pfam" id="PF09992">
    <property type="entry name" value="NAGPA"/>
    <property type="match status" value="1"/>
</dbReference>
<name>A0ABT2AX45_9ACTN</name>
<gene>
    <name evidence="3" type="ORF">NX794_06130</name>
</gene>
<dbReference type="EMBL" id="JANUGP010000003">
    <property type="protein sequence ID" value="MCS0600809.1"/>
    <property type="molecule type" value="Genomic_DNA"/>
</dbReference>
<proteinExistence type="predicted"/>
<comment type="caution">
    <text evidence="3">The sequence shown here is derived from an EMBL/GenBank/DDBJ whole genome shotgun (WGS) entry which is preliminary data.</text>
</comment>
<dbReference type="Proteomes" id="UP001205612">
    <property type="component" value="Unassembled WGS sequence"/>
</dbReference>
<accession>A0ABT2AX45</accession>
<keyword evidence="4" id="KW-1185">Reference proteome</keyword>
<dbReference type="InterPro" id="IPR018711">
    <property type="entry name" value="NAGPA"/>
</dbReference>
<dbReference type="GO" id="GO:0016798">
    <property type="term" value="F:hydrolase activity, acting on glycosyl bonds"/>
    <property type="evidence" value="ECO:0007669"/>
    <property type="project" value="UniProtKB-KW"/>
</dbReference>
<organism evidence="3 4">
    <name type="scientific">Streptomyces pyxinicus</name>
    <dbReference type="NCBI Taxonomy" id="2970331"/>
    <lineage>
        <taxon>Bacteria</taxon>
        <taxon>Bacillati</taxon>
        <taxon>Actinomycetota</taxon>
        <taxon>Actinomycetes</taxon>
        <taxon>Kitasatosporales</taxon>
        <taxon>Streptomycetaceae</taxon>
        <taxon>Streptomyces</taxon>
    </lineage>
</organism>
<evidence type="ECO:0000256" key="1">
    <source>
        <dbReference type="SAM" id="MobiDB-lite"/>
    </source>
</evidence>